<dbReference type="EMBL" id="JAIWYP010000008">
    <property type="protein sequence ID" value="KAH3785011.1"/>
    <property type="molecule type" value="Genomic_DNA"/>
</dbReference>
<organism evidence="1 2">
    <name type="scientific">Dreissena polymorpha</name>
    <name type="common">Zebra mussel</name>
    <name type="synonym">Mytilus polymorpha</name>
    <dbReference type="NCBI Taxonomy" id="45954"/>
    <lineage>
        <taxon>Eukaryota</taxon>
        <taxon>Metazoa</taxon>
        <taxon>Spiralia</taxon>
        <taxon>Lophotrochozoa</taxon>
        <taxon>Mollusca</taxon>
        <taxon>Bivalvia</taxon>
        <taxon>Autobranchia</taxon>
        <taxon>Heteroconchia</taxon>
        <taxon>Euheterodonta</taxon>
        <taxon>Imparidentia</taxon>
        <taxon>Neoheterodontei</taxon>
        <taxon>Myida</taxon>
        <taxon>Dreissenoidea</taxon>
        <taxon>Dreissenidae</taxon>
        <taxon>Dreissena</taxon>
    </lineage>
</organism>
<dbReference type="Proteomes" id="UP000828390">
    <property type="component" value="Unassembled WGS sequence"/>
</dbReference>
<evidence type="ECO:0000313" key="2">
    <source>
        <dbReference type="Proteomes" id="UP000828390"/>
    </source>
</evidence>
<reference evidence="1" key="2">
    <citation type="submission" date="2020-11" db="EMBL/GenBank/DDBJ databases">
        <authorList>
            <person name="McCartney M.A."/>
            <person name="Auch B."/>
            <person name="Kono T."/>
            <person name="Mallez S."/>
            <person name="Becker A."/>
            <person name="Gohl D.M."/>
            <person name="Silverstein K.A.T."/>
            <person name="Koren S."/>
            <person name="Bechman K.B."/>
            <person name="Herman A."/>
            <person name="Abrahante J.E."/>
            <person name="Garbe J."/>
        </authorList>
    </citation>
    <scope>NUCLEOTIDE SEQUENCE</scope>
    <source>
        <strain evidence="1">Duluth1</strain>
        <tissue evidence="1">Whole animal</tissue>
    </source>
</reference>
<dbReference type="AlphaFoldDB" id="A0A9D4ESM8"/>
<reference evidence="1" key="1">
    <citation type="journal article" date="2019" name="bioRxiv">
        <title>The Genome of the Zebra Mussel, Dreissena polymorpha: A Resource for Invasive Species Research.</title>
        <authorList>
            <person name="McCartney M.A."/>
            <person name="Auch B."/>
            <person name="Kono T."/>
            <person name="Mallez S."/>
            <person name="Zhang Y."/>
            <person name="Obille A."/>
            <person name="Becker A."/>
            <person name="Abrahante J.E."/>
            <person name="Garbe J."/>
            <person name="Badalamenti J.P."/>
            <person name="Herman A."/>
            <person name="Mangelson H."/>
            <person name="Liachko I."/>
            <person name="Sullivan S."/>
            <person name="Sone E.D."/>
            <person name="Koren S."/>
            <person name="Silverstein K.A.T."/>
            <person name="Beckman K.B."/>
            <person name="Gohl D.M."/>
        </authorList>
    </citation>
    <scope>NUCLEOTIDE SEQUENCE</scope>
    <source>
        <strain evidence="1">Duluth1</strain>
        <tissue evidence="1">Whole animal</tissue>
    </source>
</reference>
<sequence length="156" mass="17404">MTYVDAQFQIENYHLWRADRTANGGGVLAYLRSDLAADRHNQIESVFERALYTQLMDHLESIFNPMSSAFRPDQGCSTPLLKIAEDWKRALDEDNYLAAVLMDLSKAFDCILTVRNFLDLEPKGMAGTLSVTLKPVCGTLCRTHSDSARPTTSSGP</sequence>
<comment type="caution">
    <text evidence="1">The sequence shown here is derived from an EMBL/GenBank/DDBJ whole genome shotgun (WGS) entry which is preliminary data.</text>
</comment>
<gene>
    <name evidence="1" type="ORF">DPMN_163094</name>
</gene>
<accession>A0A9D4ESM8</accession>
<protein>
    <recommendedName>
        <fullName evidence="3">Reverse transcriptase domain-containing protein</fullName>
    </recommendedName>
</protein>
<evidence type="ECO:0008006" key="3">
    <source>
        <dbReference type="Google" id="ProtNLM"/>
    </source>
</evidence>
<proteinExistence type="predicted"/>
<evidence type="ECO:0000313" key="1">
    <source>
        <dbReference type="EMBL" id="KAH3785011.1"/>
    </source>
</evidence>
<keyword evidence="2" id="KW-1185">Reference proteome</keyword>
<name>A0A9D4ESM8_DREPO</name>